<organism evidence="2 3">
    <name type="scientific">Nicotiana attenuata</name>
    <name type="common">Coyote tobacco</name>
    <dbReference type="NCBI Taxonomy" id="49451"/>
    <lineage>
        <taxon>Eukaryota</taxon>
        <taxon>Viridiplantae</taxon>
        <taxon>Streptophyta</taxon>
        <taxon>Embryophyta</taxon>
        <taxon>Tracheophyta</taxon>
        <taxon>Spermatophyta</taxon>
        <taxon>Magnoliopsida</taxon>
        <taxon>eudicotyledons</taxon>
        <taxon>Gunneridae</taxon>
        <taxon>Pentapetalae</taxon>
        <taxon>asterids</taxon>
        <taxon>lamiids</taxon>
        <taxon>Solanales</taxon>
        <taxon>Solanaceae</taxon>
        <taxon>Nicotianoideae</taxon>
        <taxon>Nicotianeae</taxon>
        <taxon>Nicotiana</taxon>
    </lineage>
</organism>
<dbReference type="Gramene" id="OIS98238">
    <property type="protein sequence ID" value="OIS98238"/>
    <property type="gene ID" value="A4A49_62369"/>
</dbReference>
<feature type="compositionally biased region" description="Polar residues" evidence="1">
    <location>
        <begin position="14"/>
        <end position="28"/>
    </location>
</feature>
<protein>
    <submittedName>
        <fullName evidence="2">Uncharacterized protein</fullName>
    </submittedName>
</protein>
<evidence type="ECO:0000313" key="2">
    <source>
        <dbReference type="EMBL" id="OIS98238.1"/>
    </source>
</evidence>
<feature type="non-terminal residue" evidence="2">
    <location>
        <position position="1"/>
    </location>
</feature>
<feature type="non-terminal residue" evidence="2">
    <location>
        <position position="103"/>
    </location>
</feature>
<proteinExistence type="predicted"/>
<keyword evidence="3" id="KW-1185">Reference proteome</keyword>
<name>A0A1J6IKJ2_NICAT</name>
<reference evidence="2" key="1">
    <citation type="submission" date="2016-11" db="EMBL/GenBank/DDBJ databases">
        <title>The genome of Nicotiana attenuata.</title>
        <authorList>
            <person name="Xu S."/>
            <person name="Brockmoeller T."/>
            <person name="Gaquerel E."/>
            <person name="Navarro A."/>
            <person name="Kuhl H."/>
            <person name="Gase K."/>
            <person name="Ling Z."/>
            <person name="Zhou W."/>
            <person name="Kreitzer C."/>
            <person name="Stanke M."/>
            <person name="Tang H."/>
            <person name="Lyons E."/>
            <person name="Pandey P."/>
            <person name="Pandey S.P."/>
            <person name="Timmermann B."/>
            <person name="Baldwin I.T."/>
        </authorList>
    </citation>
    <scope>NUCLEOTIDE SEQUENCE [LARGE SCALE GENOMIC DNA]</scope>
    <source>
        <strain evidence="2">UT</strain>
    </source>
</reference>
<feature type="region of interest" description="Disordered" evidence="1">
    <location>
        <begin position="1"/>
        <end position="41"/>
    </location>
</feature>
<comment type="caution">
    <text evidence="2">The sequence shown here is derived from an EMBL/GenBank/DDBJ whole genome shotgun (WGS) entry which is preliminary data.</text>
</comment>
<gene>
    <name evidence="2" type="ORF">A4A49_62369</name>
</gene>
<dbReference type="AlphaFoldDB" id="A0A1J6IKJ2"/>
<sequence length="103" mass="11575">ITLKHHRHPPSDPNLKSRSCDQSITDGENNGGGRSEASPDLDLTEMVEYRASSPSYLTSKCTHLVGNLFLHHCFSCRKNEPSLSPQLPSTPEYYCINTTYFVF</sequence>
<evidence type="ECO:0000256" key="1">
    <source>
        <dbReference type="SAM" id="MobiDB-lite"/>
    </source>
</evidence>
<evidence type="ECO:0000313" key="3">
    <source>
        <dbReference type="Proteomes" id="UP000187609"/>
    </source>
</evidence>
<accession>A0A1J6IKJ2</accession>
<dbReference type="EMBL" id="MJEQ01037192">
    <property type="protein sequence ID" value="OIS98238.1"/>
    <property type="molecule type" value="Genomic_DNA"/>
</dbReference>
<dbReference type="Proteomes" id="UP000187609">
    <property type="component" value="Unassembled WGS sequence"/>
</dbReference>